<reference evidence="2" key="1">
    <citation type="submission" date="2022-11" db="UniProtKB">
        <authorList>
            <consortium name="WormBaseParasite"/>
        </authorList>
    </citation>
    <scope>IDENTIFICATION</scope>
</reference>
<organism evidence="1 2">
    <name type="scientific">Panagrolaimus davidi</name>
    <dbReference type="NCBI Taxonomy" id="227884"/>
    <lineage>
        <taxon>Eukaryota</taxon>
        <taxon>Metazoa</taxon>
        <taxon>Ecdysozoa</taxon>
        <taxon>Nematoda</taxon>
        <taxon>Chromadorea</taxon>
        <taxon>Rhabditida</taxon>
        <taxon>Tylenchina</taxon>
        <taxon>Panagrolaimomorpha</taxon>
        <taxon>Panagrolaimoidea</taxon>
        <taxon>Panagrolaimidae</taxon>
        <taxon>Panagrolaimus</taxon>
    </lineage>
</organism>
<name>A0A914PVD1_9BILA</name>
<accession>A0A914PVD1</accession>
<keyword evidence="1" id="KW-1185">Reference proteome</keyword>
<evidence type="ECO:0000313" key="1">
    <source>
        <dbReference type="Proteomes" id="UP000887578"/>
    </source>
</evidence>
<dbReference type="Proteomes" id="UP000887578">
    <property type="component" value="Unplaced"/>
</dbReference>
<proteinExistence type="predicted"/>
<sequence length="299" mass="34434">MDPSAIVSTPVFYGKRPWPDGLSAQQDWNYRESMIYYIAKNPSSAKVYQKMIQSCKYFFEKNPVLVASELKACNDNVNSLICSNKTDECKKNKGKCCVKIDVAKLSSKIWLRDELDIAYGAKNYTSLLSSKLYRCEIYRLEICNKVIMFDDLQLLSSSAKEIILQKNSIIYNCGKVVMLDKIIESSSNGTEFIFGFDNDSTVNVSTMKNIMQLKNRKKLKLFGLVSFPESLSIEDISAFFKEYKHAKVAFLFNVNISEEYKNQLDSLIDEIIESESTNRIIIYRGLDEEKYKYMKSRLV</sequence>
<evidence type="ECO:0000313" key="2">
    <source>
        <dbReference type="WBParaSite" id="PDA_v2.g22245.t1"/>
    </source>
</evidence>
<protein>
    <submittedName>
        <fullName evidence="2">Uncharacterized protein</fullName>
    </submittedName>
</protein>
<dbReference type="AlphaFoldDB" id="A0A914PVD1"/>
<dbReference type="WBParaSite" id="PDA_v2.g22245.t1">
    <property type="protein sequence ID" value="PDA_v2.g22245.t1"/>
    <property type="gene ID" value="PDA_v2.g22245"/>
</dbReference>